<dbReference type="GO" id="GO:0016787">
    <property type="term" value="F:hydrolase activity"/>
    <property type="evidence" value="ECO:0007669"/>
    <property type="project" value="UniProtKB-KW"/>
</dbReference>
<accession>A0ABT2YHP1</accession>
<keyword evidence="9" id="KW-1185">Reference proteome</keyword>
<dbReference type="Gene3D" id="2.115.10.20">
    <property type="entry name" value="Glycosyl hydrolase domain, family 43"/>
    <property type="match status" value="1"/>
</dbReference>
<feature type="chain" id="PRO_5047529938" evidence="7">
    <location>
        <begin position="26"/>
        <end position="326"/>
    </location>
</feature>
<keyword evidence="5 6" id="KW-0326">Glycosidase</keyword>
<evidence type="ECO:0000256" key="7">
    <source>
        <dbReference type="SAM" id="SignalP"/>
    </source>
</evidence>
<evidence type="ECO:0000256" key="6">
    <source>
        <dbReference type="RuleBase" id="RU361187"/>
    </source>
</evidence>
<comment type="similarity">
    <text evidence="1 6">Belongs to the glycosyl hydrolase 43 family.</text>
</comment>
<dbReference type="PANTHER" id="PTHR43772">
    <property type="entry name" value="ENDO-1,4-BETA-XYLANASE"/>
    <property type="match status" value="1"/>
</dbReference>
<keyword evidence="2" id="KW-0858">Xylan degradation</keyword>
<reference evidence="8 9" key="1">
    <citation type="submission" date="2021-11" db="EMBL/GenBank/DDBJ databases">
        <authorList>
            <person name="Liang Q."/>
            <person name="Mou H."/>
            <person name="Liu Z."/>
        </authorList>
    </citation>
    <scope>NUCLEOTIDE SEQUENCE [LARGE SCALE GENOMIC DNA]</scope>
    <source>
        <strain evidence="8 9">CHU3</strain>
    </source>
</reference>
<dbReference type="InterPro" id="IPR006710">
    <property type="entry name" value="Glyco_hydro_43"/>
</dbReference>
<keyword evidence="2" id="KW-0624">Polysaccharide degradation</keyword>
<dbReference type="Pfam" id="PF04616">
    <property type="entry name" value="Glyco_hydro_43"/>
    <property type="match status" value="1"/>
</dbReference>
<organism evidence="8 9">
    <name type="scientific">Roseateles oligotrophus</name>
    <dbReference type="NCBI Taxonomy" id="1769250"/>
    <lineage>
        <taxon>Bacteria</taxon>
        <taxon>Pseudomonadati</taxon>
        <taxon>Pseudomonadota</taxon>
        <taxon>Betaproteobacteria</taxon>
        <taxon>Burkholderiales</taxon>
        <taxon>Sphaerotilaceae</taxon>
        <taxon>Roseateles</taxon>
    </lineage>
</organism>
<dbReference type="InterPro" id="IPR023296">
    <property type="entry name" value="Glyco_hydro_beta-prop_sf"/>
</dbReference>
<name>A0ABT2YHP1_9BURK</name>
<feature type="signal peptide" evidence="7">
    <location>
        <begin position="1"/>
        <end position="25"/>
    </location>
</feature>
<dbReference type="CDD" id="cd18618">
    <property type="entry name" value="GH43_Xsa43E-like"/>
    <property type="match status" value="1"/>
</dbReference>
<dbReference type="PROSITE" id="PS51257">
    <property type="entry name" value="PROKAR_LIPOPROTEIN"/>
    <property type="match status" value="1"/>
</dbReference>
<evidence type="ECO:0000256" key="4">
    <source>
        <dbReference type="ARBA" id="ARBA00023277"/>
    </source>
</evidence>
<protein>
    <submittedName>
        <fullName evidence="8">Glycoside hydrolase family 43 protein</fullName>
    </submittedName>
</protein>
<proteinExistence type="inferred from homology"/>
<sequence length="326" mass="36005">MSVKFVALLALALACLLEFAPPARAANPIFPKLFTADPVALSDGGRVYAYVGVDEAKPDDKDYVMNEWRVYSSCDMRHWVDHGSPIQAKTFAWAKGRAWAAHVVKQGNKYYFYSTVEHATVPGLSIGVAVSDSPTGPFVDARGTALITNDMTKQTDIHWDDIDPAVFVDDDGSAHLYWGNTFLKYARLKPNMTELDGDYKVMPVEPFTEAAYMHKRGATYYLSYSQGFPEETAYQTGPSPTGPWMPRGVIMAMNSGVKTIHTSIIDFNGKSYIFYHNAKLPGGSEFRRSVAVEELHYRADGTIVPIEQTLAGPKANPSPGCKVKKK</sequence>
<evidence type="ECO:0000256" key="3">
    <source>
        <dbReference type="ARBA" id="ARBA00022801"/>
    </source>
</evidence>
<dbReference type="RefSeq" id="WP_263572178.1">
    <property type="nucleotide sequence ID" value="NZ_JAJIRN010000007.1"/>
</dbReference>
<keyword evidence="7" id="KW-0732">Signal</keyword>
<evidence type="ECO:0000256" key="1">
    <source>
        <dbReference type="ARBA" id="ARBA00009865"/>
    </source>
</evidence>
<dbReference type="PANTHER" id="PTHR43772:SF2">
    <property type="entry name" value="PUTATIVE (AFU_ORTHOLOGUE AFUA_2G04480)-RELATED"/>
    <property type="match status" value="1"/>
</dbReference>
<dbReference type="SUPFAM" id="SSF75005">
    <property type="entry name" value="Arabinanase/levansucrase/invertase"/>
    <property type="match status" value="1"/>
</dbReference>
<dbReference type="EMBL" id="JAJIRN010000007">
    <property type="protein sequence ID" value="MCV2369590.1"/>
    <property type="molecule type" value="Genomic_DNA"/>
</dbReference>
<keyword evidence="3 6" id="KW-0378">Hydrolase</keyword>
<dbReference type="InterPro" id="IPR052176">
    <property type="entry name" value="Glycosyl_Hydrlase_43_Enz"/>
</dbReference>
<comment type="caution">
    <text evidence="8">The sequence shown here is derived from an EMBL/GenBank/DDBJ whole genome shotgun (WGS) entry which is preliminary data.</text>
</comment>
<evidence type="ECO:0000313" key="9">
    <source>
        <dbReference type="Proteomes" id="UP001209701"/>
    </source>
</evidence>
<evidence type="ECO:0000256" key="5">
    <source>
        <dbReference type="ARBA" id="ARBA00023295"/>
    </source>
</evidence>
<evidence type="ECO:0000256" key="2">
    <source>
        <dbReference type="ARBA" id="ARBA00022651"/>
    </source>
</evidence>
<dbReference type="Proteomes" id="UP001209701">
    <property type="component" value="Unassembled WGS sequence"/>
</dbReference>
<keyword evidence="4" id="KW-0119">Carbohydrate metabolism</keyword>
<gene>
    <name evidence="8" type="ORF">LNV07_16040</name>
</gene>
<evidence type="ECO:0000313" key="8">
    <source>
        <dbReference type="EMBL" id="MCV2369590.1"/>
    </source>
</evidence>